<dbReference type="InterPro" id="IPR036721">
    <property type="entry name" value="RCK_C_sf"/>
</dbReference>
<evidence type="ECO:0000259" key="2">
    <source>
        <dbReference type="PROSITE" id="PS51202"/>
    </source>
</evidence>
<evidence type="ECO:0000313" key="3">
    <source>
        <dbReference type="EMBL" id="GGI14907.1"/>
    </source>
</evidence>
<accession>A0A8J3AI46</accession>
<comment type="caution">
    <text evidence="3">The sequence shown here is derived from an EMBL/GenBank/DDBJ whole genome shotgun (WGS) entry which is preliminary data.</text>
</comment>
<dbReference type="RefSeq" id="WP_088000007.1">
    <property type="nucleotide sequence ID" value="NZ_BMHB01000001.1"/>
</dbReference>
<dbReference type="InterPro" id="IPR003148">
    <property type="entry name" value="RCK_N"/>
</dbReference>
<dbReference type="PROSITE" id="PS51201">
    <property type="entry name" value="RCK_N"/>
    <property type="match status" value="1"/>
</dbReference>
<evidence type="ECO:0000313" key="4">
    <source>
        <dbReference type="Proteomes" id="UP000626244"/>
    </source>
</evidence>
<dbReference type="InterPro" id="IPR050721">
    <property type="entry name" value="Trk_Ktr_HKT_K-transport"/>
</dbReference>
<dbReference type="GO" id="GO:0008324">
    <property type="term" value="F:monoatomic cation transmembrane transporter activity"/>
    <property type="evidence" value="ECO:0007669"/>
    <property type="project" value="InterPro"/>
</dbReference>
<dbReference type="OrthoDB" id="9776294at2"/>
<gene>
    <name evidence="3" type="ORF">GCM10007380_25300</name>
</gene>
<dbReference type="AlphaFoldDB" id="A0A8J3AI46"/>
<dbReference type="PANTHER" id="PTHR43833">
    <property type="entry name" value="POTASSIUM CHANNEL PROTEIN 2-RELATED-RELATED"/>
    <property type="match status" value="1"/>
</dbReference>
<proteinExistence type="predicted"/>
<protein>
    <submittedName>
        <fullName evidence="3">Potassium transporter Trk</fullName>
    </submittedName>
</protein>
<dbReference type="EMBL" id="BMHB01000001">
    <property type="protein sequence ID" value="GGI14907.1"/>
    <property type="molecule type" value="Genomic_DNA"/>
</dbReference>
<dbReference type="GO" id="GO:0006813">
    <property type="term" value="P:potassium ion transport"/>
    <property type="evidence" value="ECO:0007669"/>
    <property type="project" value="InterPro"/>
</dbReference>
<keyword evidence="4" id="KW-1185">Reference proteome</keyword>
<name>A0A8J3AI46_9BACI</name>
<feature type="domain" description="RCK C-terminal" evidence="2">
    <location>
        <begin position="135"/>
        <end position="218"/>
    </location>
</feature>
<evidence type="ECO:0000259" key="1">
    <source>
        <dbReference type="PROSITE" id="PS51201"/>
    </source>
</evidence>
<dbReference type="Pfam" id="PF02254">
    <property type="entry name" value="TrkA_N"/>
    <property type="match status" value="1"/>
</dbReference>
<dbReference type="Proteomes" id="UP000626244">
    <property type="component" value="Unassembled WGS sequence"/>
</dbReference>
<dbReference type="PROSITE" id="PS51202">
    <property type="entry name" value="RCK_C"/>
    <property type="match status" value="1"/>
</dbReference>
<dbReference type="InterPro" id="IPR006037">
    <property type="entry name" value="RCK_C"/>
</dbReference>
<sequence>MAKQFLVIGAGRFGRGIVKELDRLGHEVVVCDKEKSNLEELEEYTEYAVIGDLREEALLEDLNVNHFDVVFVAIGSDPLASILITRRLKERNVTRIVCKANNREVGGILESIGADLVIYPEEEAGHKAARREAMNGIIEYIEITKKIAAVETVIPEILIGKTLREIGFSVKYEITVVLIIRNGEPIVTNIGDVRFESGDYIFIVGEKTKIEHFKKKVG</sequence>
<dbReference type="Gene3D" id="3.40.50.720">
    <property type="entry name" value="NAD(P)-binding Rossmann-like Domain"/>
    <property type="match status" value="1"/>
</dbReference>
<dbReference type="Pfam" id="PF02080">
    <property type="entry name" value="TrkA_C"/>
    <property type="match status" value="1"/>
</dbReference>
<organism evidence="3 4">
    <name type="scientific">Gottfriedia solisilvae</name>
    <dbReference type="NCBI Taxonomy" id="1516104"/>
    <lineage>
        <taxon>Bacteria</taxon>
        <taxon>Bacillati</taxon>
        <taxon>Bacillota</taxon>
        <taxon>Bacilli</taxon>
        <taxon>Bacillales</taxon>
        <taxon>Bacillaceae</taxon>
        <taxon>Gottfriedia</taxon>
    </lineage>
</organism>
<dbReference type="PANTHER" id="PTHR43833:SF7">
    <property type="entry name" value="KTR SYSTEM POTASSIUM UPTAKE PROTEIN C"/>
    <property type="match status" value="1"/>
</dbReference>
<feature type="domain" description="RCK N-terminal" evidence="1">
    <location>
        <begin position="2"/>
        <end position="118"/>
    </location>
</feature>
<dbReference type="InterPro" id="IPR036291">
    <property type="entry name" value="NAD(P)-bd_dom_sf"/>
</dbReference>
<dbReference type="SUPFAM" id="SSF116726">
    <property type="entry name" value="TrkA C-terminal domain-like"/>
    <property type="match status" value="1"/>
</dbReference>
<dbReference type="SUPFAM" id="SSF51735">
    <property type="entry name" value="NAD(P)-binding Rossmann-fold domains"/>
    <property type="match status" value="1"/>
</dbReference>
<dbReference type="Gene3D" id="3.30.70.1450">
    <property type="entry name" value="Regulator of K+ conductance, C-terminal domain"/>
    <property type="match status" value="1"/>
</dbReference>
<reference evidence="4" key="1">
    <citation type="journal article" date="2019" name="Int. J. Syst. Evol. Microbiol.">
        <title>The Global Catalogue of Microorganisms (GCM) 10K type strain sequencing project: providing services to taxonomists for standard genome sequencing and annotation.</title>
        <authorList>
            <consortium name="The Broad Institute Genomics Platform"/>
            <consortium name="The Broad Institute Genome Sequencing Center for Infectious Disease"/>
            <person name="Wu L."/>
            <person name="Ma J."/>
        </authorList>
    </citation>
    <scope>NUCLEOTIDE SEQUENCE [LARGE SCALE GENOMIC DNA]</scope>
    <source>
        <strain evidence="4">CGMCC 1.14993</strain>
    </source>
</reference>